<accession>A0A1I6V933</accession>
<evidence type="ECO:0000259" key="2">
    <source>
        <dbReference type="Pfam" id="PF26424"/>
    </source>
</evidence>
<proteinExistence type="predicted"/>
<keyword evidence="4" id="KW-1185">Reference proteome</keyword>
<protein>
    <recommendedName>
        <fullName evidence="2">DUF8115 domain-containing protein</fullName>
    </recommendedName>
</protein>
<dbReference type="Proteomes" id="UP000199199">
    <property type="component" value="Unassembled WGS sequence"/>
</dbReference>
<evidence type="ECO:0000313" key="3">
    <source>
        <dbReference type="EMBL" id="SFT10176.1"/>
    </source>
</evidence>
<organism evidence="3 4">
    <name type="scientific">Halostagnicola kamekurae</name>
    <dbReference type="NCBI Taxonomy" id="619731"/>
    <lineage>
        <taxon>Archaea</taxon>
        <taxon>Methanobacteriati</taxon>
        <taxon>Methanobacteriota</taxon>
        <taxon>Stenosarchaea group</taxon>
        <taxon>Halobacteria</taxon>
        <taxon>Halobacteriales</taxon>
        <taxon>Natrialbaceae</taxon>
        <taxon>Halostagnicola</taxon>
    </lineage>
</organism>
<evidence type="ECO:0000256" key="1">
    <source>
        <dbReference type="SAM" id="MobiDB-lite"/>
    </source>
</evidence>
<dbReference type="AlphaFoldDB" id="A0A1I6V933"/>
<sequence length="128" mass="14458">MSEDDDLTALREKTSQGDRLDEAAAEEEQQEFVEEIVRELEAIDAGEEQKTVSVWDGHISAFVRALEANPEHLERVGHSLQRELDLEEGEVDRSVVLRLALRLGFQEADPEEFEAVREAAQRQATKGL</sequence>
<dbReference type="EMBL" id="FOZS01000014">
    <property type="protein sequence ID" value="SFT10176.1"/>
    <property type="molecule type" value="Genomic_DNA"/>
</dbReference>
<feature type="domain" description="DUF8115" evidence="2">
    <location>
        <begin position="1"/>
        <end position="126"/>
    </location>
</feature>
<reference evidence="4" key="1">
    <citation type="submission" date="2016-10" db="EMBL/GenBank/DDBJ databases">
        <authorList>
            <person name="Varghese N."/>
            <person name="Submissions S."/>
        </authorList>
    </citation>
    <scope>NUCLEOTIDE SEQUENCE [LARGE SCALE GENOMIC DNA]</scope>
    <source>
        <strain evidence="4">DSM 22427</strain>
    </source>
</reference>
<dbReference type="InterPro" id="IPR058428">
    <property type="entry name" value="DUF8115"/>
</dbReference>
<feature type="region of interest" description="Disordered" evidence="1">
    <location>
        <begin position="1"/>
        <end position="31"/>
    </location>
</feature>
<feature type="compositionally biased region" description="Basic and acidic residues" evidence="1">
    <location>
        <begin position="8"/>
        <end position="22"/>
    </location>
</feature>
<gene>
    <name evidence="3" type="ORF">SAMN04488556_0141</name>
</gene>
<dbReference type="RefSeq" id="WP_092907956.1">
    <property type="nucleotide sequence ID" value="NZ_FOZS01000014.1"/>
</dbReference>
<evidence type="ECO:0000313" key="4">
    <source>
        <dbReference type="Proteomes" id="UP000199199"/>
    </source>
</evidence>
<name>A0A1I6V933_9EURY</name>
<dbReference type="OrthoDB" id="202826at2157"/>
<dbReference type="Pfam" id="PF26424">
    <property type="entry name" value="DUF8115"/>
    <property type="match status" value="1"/>
</dbReference>